<accession>A0A4R6FK54</accession>
<evidence type="ECO:0000256" key="1">
    <source>
        <dbReference type="SAM" id="SignalP"/>
    </source>
</evidence>
<reference evidence="2 3" key="1">
    <citation type="submission" date="2019-03" db="EMBL/GenBank/DDBJ databases">
        <title>Genomic Encyclopedia of Type Strains, Phase IV (KMG-IV): sequencing the most valuable type-strain genomes for metagenomic binning, comparative biology and taxonomic classification.</title>
        <authorList>
            <person name="Goeker M."/>
        </authorList>
    </citation>
    <scope>NUCLEOTIDE SEQUENCE [LARGE SCALE GENOMIC DNA]</scope>
    <source>
        <strain evidence="2 3">DSM 25059</strain>
    </source>
</reference>
<evidence type="ECO:0000313" key="2">
    <source>
        <dbReference type="EMBL" id="TDN81803.1"/>
    </source>
</evidence>
<dbReference type="Proteomes" id="UP000295493">
    <property type="component" value="Unassembled WGS sequence"/>
</dbReference>
<proteinExistence type="predicted"/>
<dbReference type="AlphaFoldDB" id="A0A4R6FK54"/>
<keyword evidence="1" id="KW-0732">Signal</keyword>
<evidence type="ECO:0000313" key="3">
    <source>
        <dbReference type="Proteomes" id="UP000295493"/>
    </source>
</evidence>
<evidence type="ECO:0008006" key="4">
    <source>
        <dbReference type="Google" id="ProtNLM"/>
    </source>
</evidence>
<feature type="chain" id="PRO_5020598027" description="Lipoprotein" evidence="1">
    <location>
        <begin position="19"/>
        <end position="96"/>
    </location>
</feature>
<protein>
    <recommendedName>
        <fullName evidence="4">Lipoprotein</fullName>
    </recommendedName>
</protein>
<gene>
    <name evidence="2" type="ORF">EV664_107205</name>
</gene>
<comment type="caution">
    <text evidence="2">The sequence shown here is derived from an EMBL/GenBank/DDBJ whole genome shotgun (WGS) entry which is preliminary data.</text>
</comment>
<sequence length="96" mass="10411">MKKRLACLAVLLPLAACSHPDCPPAGVRVEYQDRVVETQRPCKVEAPAKPAPVGSLPADYKAIAFILKAKLVEYEGDGKWADKMIAALDSCTQEDE</sequence>
<feature type="signal peptide" evidence="1">
    <location>
        <begin position="1"/>
        <end position="18"/>
    </location>
</feature>
<organism evidence="2 3">
    <name type="scientific">Stakelama pacifica</name>
    <dbReference type="NCBI Taxonomy" id="517720"/>
    <lineage>
        <taxon>Bacteria</taxon>
        <taxon>Pseudomonadati</taxon>
        <taxon>Pseudomonadota</taxon>
        <taxon>Alphaproteobacteria</taxon>
        <taxon>Sphingomonadales</taxon>
        <taxon>Sphingomonadaceae</taxon>
        <taxon>Stakelama</taxon>
    </lineage>
</organism>
<keyword evidence="3" id="KW-1185">Reference proteome</keyword>
<name>A0A4R6FK54_9SPHN</name>
<dbReference type="EMBL" id="SNWD01000007">
    <property type="protein sequence ID" value="TDN81803.1"/>
    <property type="molecule type" value="Genomic_DNA"/>
</dbReference>